<dbReference type="Gene3D" id="3.30.420.210">
    <property type="entry name" value="SEP domain"/>
    <property type="match status" value="1"/>
</dbReference>
<dbReference type="Pfam" id="PF08059">
    <property type="entry name" value="SEP"/>
    <property type="match status" value="1"/>
</dbReference>
<dbReference type="FunFam" id="3.10.20.90:FF:000179">
    <property type="entry name" value="Plant UBX domain-containing protein 4"/>
    <property type="match status" value="1"/>
</dbReference>
<dbReference type="GO" id="GO:0043161">
    <property type="term" value="P:proteasome-mediated ubiquitin-dependent protein catabolic process"/>
    <property type="evidence" value="ECO:0007669"/>
    <property type="project" value="TreeGrafter"/>
</dbReference>
<dbReference type="Pfam" id="PF00789">
    <property type="entry name" value="UBX"/>
    <property type="match status" value="1"/>
</dbReference>
<dbReference type="PROSITE" id="PS51399">
    <property type="entry name" value="SEP"/>
    <property type="match status" value="1"/>
</dbReference>
<dbReference type="GO" id="GO:0000045">
    <property type="term" value="P:autophagosome assembly"/>
    <property type="evidence" value="ECO:0007669"/>
    <property type="project" value="TreeGrafter"/>
</dbReference>
<dbReference type="GO" id="GO:0051117">
    <property type="term" value="F:ATPase binding"/>
    <property type="evidence" value="ECO:0007669"/>
    <property type="project" value="UniProtKB-ARBA"/>
</dbReference>
<dbReference type="GO" id="GO:0005634">
    <property type="term" value="C:nucleus"/>
    <property type="evidence" value="ECO:0007669"/>
    <property type="project" value="TreeGrafter"/>
</dbReference>
<evidence type="ECO:0000256" key="2">
    <source>
        <dbReference type="SAM" id="MobiDB-lite"/>
    </source>
</evidence>
<dbReference type="InterPro" id="IPR001012">
    <property type="entry name" value="UBX_dom"/>
</dbReference>
<evidence type="ECO:0000313" key="5">
    <source>
        <dbReference type="EMBL" id="JAT59887.1"/>
    </source>
</evidence>
<evidence type="ECO:0000259" key="3">
    <source>
        <dbReference type="PROSITE" id="PS50033"/>
    </source>
</evidence>
<feature type="domain" description="SEP" evidence="4">
    <location>
        <begin position="247"/>
        <end position="311"/>
    </location>
</feature>
<feature type="compositionally biased region" description="Gly residues" evidence="2">
    <location>
        <begin position="1"/>
        <end position="11"/>
    </location>
</feature>
<dbReference type="Gene3D" id="1.10.8.10">
    <property type="entry name" value="DNA helicase RuvA subunit, C-terminal domain"/>
    <property type="match status" value="1"/>
</dbReference>
<accession>A0A1D1YZ14</accession>
<dbReference type="PANTHER" id="PTHR23333:SF20">
    <property type="entry name" value="NSFL1 COFACTOR P47"/>
    <property type="match status" value="1"/>
</dbReference>
<dbReference type="InterPro" id="IPR009060">
    <property type="entry name" value="UBA-like_sf"/>
</dbReference>
<dbReference type="InterPro" id="IPR036241">
    <property type="entry name" value="NSFL1C_SEP_dom_sf"/>
</dbReference>
<proteinExistence type="predicted"/>
<dbReference type="PROSITE" id="PS50033">
    <property type="entry name" value="UBX"/>
    <property type="match status" value="1"/>
</dbReference>
<feature type="domain" description="UBX" evidence="3">
    <location>
        <begin position="358"/>
        <end position="435"/>
    </location>
</feature>
<feature type="region of interest" description="Disordered" evidence="2">
    <location>
        <begin position="67"/>
        <end position="190"/>
    </location>
</feature>
<dbReference type="GO" id="GO:0007030">
    <property type="term" value="P:Golgi organization"/>
    <property type="evidence" value="ECO:0007669"/>
    <property type="project" value="TreeGrafter"/>
</dbReference>
<gene>
    <name evidence="5" type="primary">At4g15410_0</name>
    <name evidence="5" type="ORF">g.56607</name>
</gene>
<dbReference type="SUPFAM" id="SSF54236">
    <property type="entry name" value="Ubiquitin-like"/>
    <property type="match status" value="1"/>
</dbReference>
<dbReference type="SMART" id="SM00166">
    <property type="entry name" value="UBX"/>
    <property type="match status" value="1"/>
</dbReference>
<dbReference type="Gene3D" id="3.10.20.90">
    <property type="entry name" value="Phosphatidylinositol 3-kinase Catalytic Subunit, Chain A, domain 1"/>
    <property type="match status" value="1"/>
</dbReference>
<keyword evidence="1" id="KW-0833">Ubl conjugation pathway</keyword>
<dbReference type="SUPFAM" id="SSF46934">
    <property type="entry name" value="UBA-like"/>
    <property type="match status" value="1"/>
</dbReference>
<dbReference type="InterPro" id="IPR012989">
    <property type="entry name" value="SEP_domain"/>
</dbReference>
<dbReference type="FunFam" id="3.30.420.210:FF:000005">
    <property type="entry name" value="Plant UBX domain-containing protein 4"/>
    <property type="match status" value="1"/>
</dbReference>
<sequence>MEGISSGGGGSVAPPSQEDQERLIESFRAITSSLPSEAFFFLESHTWQLDAAIQSFFDAADPADLADTAPARISPPPAASSRRRRRHQLQEEDGDGGDEDEGDEDYVPPVDEGPQSRSPTRPTAAAMASSPPRDSRSSKPSGSRPAGGIRTLADLNQSSGYGSDEDSDGPQEYYTGGEKSGMLVQDPSKANPDVDAIFEQARQMGATEETPEYLDTFRPSSSFRSFTGTARRLTGETVQAALQPPESVVHDVIFWTNGFTVNDGPLRRFDDPENASFLESIKKSECPKELEPADRRTAVHVGLSRRDEKYPEPVKRYNPFTGVGRTLGAGASTATVPPVDAAATAPTSSSSAGLSVDDSLPSTSVQLRLADGTRMVARFNYHHTVGDIRSFIDASRPGATRNYQLQTVGFPPKQLTDVSQTIEEVGLANSVIIQRF</sequence>
<dbReference type="GO" id="GO:0031468">
    <property type="term" value="P:nuclear membrane reassembly"/>
    <property type="evidence" value="ECO:0007669"/>
    <property type="project" value="TreeGrafter"/>
</dbReference>
<organism evidence="5">
    <name type="scientific">Anthurium amnicola</name>
    <dbReference type="NCBI Taxonomy" id="1678845"/>
    <lineage>
        <taxon>Eukaryota</taxon>
        <taxon>Viridiplantae</taxon>
        <taxon>Streptophyta</taxon>
        <taxon>Embryophyta</taxon>
        <taxon>Tracheophyta</taxon>
        <taxon>Spermatophyta</taxon>
        <taxon>Magnoliopsida</taxon>
        <taxon>Liliopsida</taxon>
        <taxon>Araceae</taxon>
        <taxon>Pothoideae</taxon>
        <taxon>Potheae</taxon>
        <taxon>Anthurium</taxon>
    </lineage>
</organism>
<feature type="region of interest" description="Disordered" evidence="2">
    <location>
        <begin position="1"/>
        <end position="21"/>
    </location>
</feature>
<evidence type="ECO:0000259" key="4">
    <source>
        <dbReference type="PROSITE" id="PS51399"/>
    </source>
</evidence>
<dbReference type="SUPFAM" id="SSF102848">
    <property type="entry name" value="NSFL1 (p97 ATPase) cofactor p47, SEP domain"/>
    <property type="match status" value="1"/>
</dbReference>
<dbReference type="AlphaFoldDB" id="A0A1D1YZ14"/>
<reference evidence="5" key="1">
    <citation type="submission" date="2015-07" db="EMBL/GenBank/DDBJ databases">
        <title>Transcriptome Assembly of Anthurium amnicola.</title>
        <authorList>
            <person name="Suzuki J."/>
        </authorList>
    </citation>
    <scope>NUCLEOTIDE SEQUENCE</scope>
</reference>
<dbReference type="Pfam" id="PF14555">
    <property type="entry name" value="UBA_4"/>
    <property type="match status" value="1"/>
</dbReference>
<feature type="compositionally biased region" description="Low complexity" evidence="2">
    <location>
        <begin position="124"/>
        <end position="148"/>
    </location>
</feature>
<dbReference type="EMBL" id="GDJX01008049">
    <property type="protein sequence ID" value="JAT59887.1"/>
    <property type="molecule type" value="Transcribed_RNA"/>
</dbReference>
<dbReference type="GO" id="GO:0005829">
    <property type="term" value="C:cytosol"/>
    <property type="evidence" value="ECO:0007669"/>
    <property type="project" value="TreeGrafter"/>
</dbReference>
<dbReference type="InterPro" id="IPR029071">
    <property type="entry name" value="Ubiquitin-like_domsf"/>
</dbReference>
<dbReference type="SMART" id="SM00553">
    <property type="entry name" value="SEP"/>
    <property type="match status" value="1"/>
</dbReference>
<feature type="compositionally biased region" description="Acidic residues" evidence="2">
    <location>
        <begin position="91"/>
        <end position="106"/>
    </location>
</feature>
<name>A0A1D1YZ14_9ARAE</name>
<protein>
    <submittedName>
        <fullName evidence="5">UBA and UBX domain-containing protein At4g15410</fullName>
    </submittedName>
</protein>
<dbReference type="PANTHER" id="PTHR23333">
    <property type="entry name" value="UBX DOMAIN CONTAINING PROTEIN"/>
    <property type="match status" value="1"/>
</dbReference>
<dbReference type="GO" id="GO:0043130">
    <property type="term" value="F:ubiquitin binding"/>
    <property type="evidence" value="ECO:0007669"/>
    <property type="project" value="TreeGrafter"/>
</dbReference>
<evidence type="ECO:0000256" key="1">
    <source>
        <dbReference type="ARBA" id="ARBA00022786"/>
    </source>
</evidence>
<dbReference type="CDD" id="cd01770">
    <property type="entry name" value="UBX_UBXN2"/>
    <property type="match status" value="1"/>
</dbReference>
<dbReference type="GO" id="GO:0061025">
    <property type="term" value="P:membrane fusion"/>
    <property type="evidence" value="ECO:0007669"/>
    <property type="project" value="TreeGrafter"/>
</dbReference>